<comment type="function">
    <text evidence="19">C-type cytochrome. Part of the cbb3-type cytochrome c oxidase complex.</text>
</comment>
<dbReference type="Pfam" id="PF14715">
    <property type="entry name" value="FixP_N"/>
    <property type="match status" value="1"/>
</dbReference>
<dbReference type="InterPro" id="IPR038414">
    <property type="entry name" value="CcoP_N_sf"/>
</dbReference>
<evidence type="ECO:0000256" key="2">
    <source>
        <dbReference type="ARBA" id="ARBA00004673"/>
    </source>
</evidence>
<dbReference type="InterPro" id="IPR032858">
    <property type="entry name" value="CcoP_N"/>
</dbReference>
<evidence type="ECO:0000256" key="14">
    <source>
        <dbReference type="ARBA" id="ARBA00022989"/>
    </source>
</evidence>
<dbReference type="RefSeq" id="WP_380023010.1">
    <property type="nucleotide sequence ID" value="NZ_JBHSHD010000019.1"/>
</dbReference>
<comment type="subunit">
    <text evidence="19">Component of the cbb3-type cytochrome c oxidase.</text>
</comment>
<evidence type="ECO:0000256" key="11">
    <source>
        <dbReference type="ARBA" id="ARBA00022737"/>
    </source>
</evidence>
<evidence type="ECO:0000256" key="10">
    <source>
        <dbReference type="ARBA" id="ARBA00022723"/>
    </source>
</evidence>
<keyword evidence="17 19" id="KW-0406">Ion transport</keyword>
<evidence type="ECO:0000313" key="23">
    <source>
        <dbReference type="Proteomes" id="UP001595886"/>
    </source>
</evidence>
<dbReference type="PIRSF" id="PIRSF000006">
    <property type="entry name" value="Cbb3-Cox_fixP"/>
    <property type="match status" value="1"/>
</dbReference>
<keyword evidence="18 19" id="KW-0472">Membrane</keyword>
<dbReference type="InterPro" id="IPR009056">
    <property type="entry name" value="Cyt_c-like_dom"/>
</dbReference>
<dbReference type="NCBIfam" id="TIGR00782">
    <property type="entry name" value="ccoP"/>
    <property type="match status" value="1"/>
</dbReference>
<organism evidence="22 23">
    <name type="scientific">Dokdonella ginsengisoli</name>
    <dbReference type="NCBI Taxonomy" id="363846"/>
    <lineage>
        <taxon>Bacteria</taxon>
        <taxon>Pseudomonadati</taxon>
        <taxon>Pseudomonadota</taxon>
        <taxon>Gammaproteobacteria</taxon>
        <taxon>Lysobacterales</taxon>
        <taxon>Rhodanobacteraceae</taxon>
        <taxon>Dokdonella</taxon>
    </lineage>
</organism>
<dbReference type="Pfam" id="PF13442">
    <property type="entry name" value="Cytochrome_CBB3"/>
    <property type="match status" value="2"/>
</dbReference>
<reference evidence="23" key="1">
    <citation type="journal article" date="2019" name="Int. J. Syst. Evol. Microbiol.">
        <title>The Global Catalogue of Microorganisms (GCM) 10K type strain sequencing project: providing services to taxonomists for standard genome sequencing and annotation.</title>
        <authorList>
            <consortium name="The Broad Institute Genomics Platform"/>
            <consortium name="The Broad Institute Genome Sequencing Center for Infectious Disease"/>
            <person name="Wu L."/>
            <person name="Ma J."/>
        </authorList>
    </citation>
    <scope>NUCLEOTIDE SEQUENCE [LARGE SCALE GENOMIC DNA]</scope>
    <source>
        <strain evidence="23">CCUG 30340</strain>
    </source>
</reference>
<dbReference type="EMBL" id="JBHSHD010000019">
    <property type="protein sequence ID" value="MFC4822627.1"/>
    <property type="molecule type" value="Genomic_DNA"/>
</dbReference>
<evidence type="ECO:0000256" key="6">
    <source>
        <dbReference type="ARBA" id="ARBA00022519"/>
    </source>
</evidence>
<evidence type="ECO:0000256" key="20">
    <source>
        <dbReference type="SAM" id="Phobius"/>
    </source>
</evidence>
<comment type="pathway">
    <text evidence="2 19">Energy metabolism; oxidative phosphorylation.</text>
</comment>
<dbReference type="PANTHER" id="PTHR33751:SF1">
    <property type="entry name" value="CBB3-TYPE CYTOCHROME C OXIDASE SUBUNIT FIXP"/>
    <property type="match status" value="1"/>
</dbReference>
<dbReference type="Gene3D" id="1.10.760.10">
    <property type="entry name" value="Cytochrome c-like domain"/>
    <property type="match status" value="2"/>
</dbReference>
<dbReference type="Proteomes" id="UP001595886">
    <property type="component" value="Unassembled WGS sequence"/>
</dbReference>
<feature type="transmembrane region" description="Helical" evidence="20">
    <location>
        <begin position="7"/>
        <end position="26"/>
    </location>
</feature>
<dbReference type="InterPro" id="IPR004678">
    <property type="entry name" value="Cyt_c_oxidase_cbb3_su3"/>
</dbReference>
<proteinExistence type="inferred from homology"/>
<evidence type="ECO:0000256" key="13">
    <source>
        <dbReference type="ARBA" id="ARBA00022982"/>
    </source>
</evidence>
<comment type="caution">
    <text evidence="22">The sequence shown here is derived from an EMBL/GenBank/DDBJ whole genome shotgun (WGS) entry which is preliminary data.</text>
</comment>
<feature type="domain" description="Cytochrome c" evidence="21">
    <location>
        <begin position="215"/>
        <end position="295"/>
    </location>
</feature>
<comment type="cofactor">
    <cofactor evidence="19">
        <name>heme c</name>
        <dbReference type="ChEBI" id="CHEBI:61717"/>
    </cofactor>
    <text evidence="19">Binds 2 heme C groups per subunit.</text>
</comment>
<comment type="subcellular location">
    <subcellularLocation>
        <location evidence="1 19">Cell inner membrane</location>
    </subcellularLocation>
</comment>
<evidence type="ECO:0000256" key="19">
    <source>
        <dbReference type="PIRNR" id="PIRNR000006"/>
    </source>
</evidence>
<dbReference type="PANTHER" id="PTHR33751">
    <property type="entry name" value="CBB3-TYPE CYTOCHROME C OXIDASE SUBUNIT FIXP"/>
    <property type="match status" value="1"/>
</dbReference>
<evidence type="ECO:0000259" key="21">
    <source>
        <dbReference type="PROSITE" id="PS51007"/>
    </source>
</evidence>
<evidence type="ECO:0000256" key="1">
    <source>
        <dbReference type="ARBA" id="ARBA00004533"/>
    </source>
</evidence>
<keyword evidence="12 19" id="KW-0375">Hydrogen ion transport</keyword>
<keyword evidence="7 19" id="KW-0349">Heme</keyword>
<keyword evidence="14 20" id="KW-1133">Transmembrane helix</keyword>
<feature type="transmembrane region" description="Helical" evidence="20">
    <location>
        <begin position="58"/>
        <end position="77"/>
    </location>
</feature>
<keyword evidence="16 19" id="KW-0408">Iron</keyword>
<keyword evidence="15 19" id="KW-0560">Oxidoreductase</keyword>
<dbReference type="SUPFAM" id="SSF46626">
    <property type="entry name" value="Cytochrome c"/>
    <property type="match status" value="2"/>
</dbReference>
<keyword evidence="4 19" id="KW-0813">Transport</keyword>
<evidence type="ECO:0000256" key="8">
    <source>
        <dbReference type="ARBA" id="ARBA00022660"/>
    </source>
</evidence>
<dbReference type="PRINTS" id="PR00605">
    <property type="entry name" value="CYTCHROMECIC"/>
</dbReference>
<evidence type="ECO:0000256" key="5">
    <source>
        <dbReference type="ARBA" id="ARBA00022475"/>
    </source>
</evidence>
<protein>
    <recommendedName>
        <fullName evidence="19">Cbb3-type cytochrome c oxidase subunit</fullName>
    </recommendedName>
</protein>
<dbReference type="InterPro" id="IPR036909">
    <property type="entry name" value="Cyt_c-like_dom_sf"/>
</dbReference>
<evidence type="ECO:0000256" key="16">
    <source>
        <dbReference type="ARBA" id="ARBA00023004"/>
    </source>
</evidence>
<comment type="similarity">
    <text evidence="3 19">Belongs to the CcoP / FixP family.</text>
</comment>
<sequence>MSTFWSAWIMFLVVLNFSITLFLFVWGQFVAIPTQPDGTSGHVWAHGVLREGVRRLPLWWVLMSAGMFAIGIVYLTLYPGFGSYKGLIGWSAHDQLARESAANQARLTPVLQGFAGRSIEQLAATPEATRMGHRLFVDNCAACHGIQGRGNTSIGAPDLTDRDWLWGGSPEAITASILDGRRGTMPPFQGSIASQDIERLANYVQSLSGSPQSPSRAAEGKAQFTVCSACHGVEGKGNPALGAPNLTQPRRLYGGDLATIQQTIRNGRSGVMPAWRSRLAESDVRLIAAWVYAQSHADAAPAATAGAP</sequence>
<evidence type="ECO:0000256" key="9">
    <source>
        <dbReference type="ARBA" id="ARBA00022692"/>
    </source>
</evidence>
<keyword evidence="6 19" id="KW-0997">Cell inner membrane</keyword>
<keyword evidence="11" id="KW-0677">Repeat</keyword>
<keyword evidence="23" id="KW-1185">Reference proteome</keyword>
<accession>A0ABV9R4A5</accession>
<name>A0ABV9R4A5_9GAMM</name>
<evidence type="ECO:0000256" key="4">
    <source>
        <dbReference type="ARBA" id="ARBA00022448"/>
    </source>
</evidence>
<gene>
    <name evidence="22" type="primary">ccoP</name>
    <name evidence="22" type="ORF">ACFO6Q_20075</name>
</gene>
<keyword evidence="10 19" id="KW-0479">Metal-binding</keyword>
<keyword evidence="8 19" id="KW-0679">Respiratory chain</keyword>
<evidence type="ECO:0000256" key="15">
    <source>
        <dbReference type="ARBA" id="ARBA00023002"/>
    </source>
</evidence>
<dbReference type="PROSITE" id="PS51007">
    <property type="entry name" value="CYTC"/>
    <property type="match status" value="2"/>
</dbReference>
<evidence type="ECO:0000256" key="3">
    <source>
        <dbReference type="ARBA" id="ARBA00006113"/>
    </source>
</evidence>
<evidence type="ECO:0000256" key="12">
    <source>
        <dbReference type="ARBA" id="ARBA00022781"/>
    </source>
</evidence>
<evidence type="ECO:0000256" key="18">
    <source>
        <dbReference type="ARBA" id="ARBA00023136"/>
    </source>
</evidence>
<feature type="domain" description="Cytochrome c" evidence="21">
    <location>
        <begin position="127"/>
        <end position="208"/>
    </location>
</feature>
<keyword evidence="9 20" id="KW-0812">Transmembrane</keyword>
<evidence type="ECO:0000256" key="7">
    <source>
        <dbReference type="ARBA" id="ARBA00022617"/>
    </source>
</evidence>
<dbReference type="Gene3D" id="6.10.280.130">
    <property type="match status" value="1"/>
</dbReference>
<evidence type="ECO:0000313" key="22">
    <source>
        <dbReference type="EMBL" id="MFC4822627.1"/>
    </source>
</evidence>
<evidence type="ECO:0000256" key="17">
    <source>
        <dbReference type="ARBA" id="ARBA00023065"/>
    </source>
</evidence>
<keyword evidence="13 19" id="KW-0249">Electron transport</keyword>
<keyword evidence="5 19" id="KW-1003">Cell membrane</keyword>
<dbReference type="InterPro" id="IPR008168">
    <property type="entry name" value="Cyt_C_IC"/>
</dbReference>
<dbReference type="InterPro" id="IPR050597">
    <property type="entry name" value="Cytochrome_c_Oxidase_Subunit"/>
</dbReference>